<feature type="compositionally biased region" description="Low complexity" evidence="1">
    <location>
        <begin position="221"/>
        <end position="243"/>
    </location>
</feature>
<reference evidence="2 3" key="1">
    <citation type="submission" date="2017-12" db="EMBL/GenBank/DDBJ databases">
        <title>Sequencing the genomes of 1000 Actinobacteria strains.</title>
        <authorList>
            <person name="Klenk H.-P."/>
        </authorList>
    </citation>
    <scope>NUCLEOTIDE SEQUENCE [LARGE SCALE GENOMIC DNA]</scope>
    <source>
        <strain evidence="2 3">DSM 45165</strain>
    </source>
</reference>
<accession>A0A2N3WF61</accession>
<feature type="region of interest" description="Disordered" evidence="1">
    <location>
        <begin position="217"/>
        <end position="243"/>
    </location>
</feature>
<dbReference type="EMBL" id="PJMY01000003">
    <property type="protein sequence ID" value="PKV92487.1"/>
    <property type="molecule type" value="Genomic_DNA"/>
</dbReference>
<dbReference type="Proteomes" id="UP000233750">
    <property type="component" value="Unassembled WGS sequence"/>
</dbReference>
<gene>
    <name evidence="2" type="ORF">ATK30_3292</name>
</gene>
<keyword evidence="3" id="KW-1185">Reference proteome</keyword>
<evidence type="ECO:0000256" key="1">
    <source>
        <dbReference type="SAM" id="MobiDB-lite"/>
    </source>
</evidence>
<feature type="compositionally biased region" description="Basic residues" evidence="1">
    <location>
        <begin position="107"/>
        <end position="116"/>
    </location>
</feature>
<feature type="region of interest" description="Disordered" evidence="1">
    <location>
        <begin position="1"/>
        <end position="23"/>
    </location>
</feature>
<sequence length="243" mass="26084">MVGAREVLDRRPHRGSSHGAGGRAVTVGQAVDVVDVPVELARPVVAELTAGCLRGPVLRRGPGRWAVLTAPHRRGDFALPESLVRANVRLLPEGFTALTADEDLRRSKERTRRRRLGGATQAEPTSATMQRGRRVAGTGRAGKGALVSRHALDEARVPELLPNLGPSTEFGAEPAHSPPDDEVCERAVLFEQVLESLYRWDTDGPRRTQAEFHDWFTPMVASGGPSPADEASAPASEAGDARC</sequence>
<evidence type="ECO:0000313" key="3">
    <source>
        <dbReference type="Proteomes" id="UP000233750"/>
    </source>
</evidence>
<evidence type="ECO:0000313" key="2">
    <source>
        <dbReference type="EMBL" id="PKV92487.1"/>
    </source>
</evidence>
<name>A0A2N3WF61_9PSEU</name>
<feature type="region of interest" description="Disordered" evidence="1">
    <location>
        <begin position="103"/>
        <end position="180"/>
    </location>
</feature>
<proteinExistence type="predicted"/>
<comment type="caution">
    <text evidence="2">The sequence shown here is derived from an EMBL/GenBank/DDBJ whole genome shotgun (WGS) entry which is preliminary data.</text>
</comment>
<feature type="compositionally biased region" description="Basic and acidic residues" evidence="1">
    <location>
        <begin position="1"/>
        <end position="10"/>
    </location>
</feature>
<dbReference type="AlphaFoldDB" id="A0A2N3WF61"/>
<protein>
    <submittedName>
        <fullName evidence="2">Uncharacterized protein</fullName>
    </submittedName>
</protein>
<organism evidence="2 3">
    <name type="scientific">Amycolatopsis echigonensis</name>
    <dbReference type="NCBI Taxonomy" id="2576905"/>
    <lineage>
        <taxon>Bacteria</taxon>
        <taxon>Bacillati</taxon>
        <taxon>Actinomycetota</taxon>
        <taxon>Actinomycetes</taxon>
        <taxon>Pseudonocardiales</taxon>
        <taxon>Pseudonocardiaceae</taxon>
        <taxon>Amycolatopsis</taxon>
    </lineage>
</organism>